<feature type="domain" description="MADS-box" evidence="7">
    <location>
        <begin position="91"/>
        <end position="121"/>
    </location>
</feature>
<evidence type="ECO:0000259" key="7">
    <source>
        <dbReference type="PROSITE" id="PS50066"/>
    </source>
</evidence>
<dbReference type="EnsemblMetazoa" id="GMOY007933-RA">
    <property type="protein sequence ID" value="GMOY007933-PA"/>
    <property type="gene ID" value="GMOY007933"/>
</dbReference>
<dbReference type="InterPro" id="IPR002100">
    <property type="entry name" value="TF_MADSbox"/>
</dbReference>
<dbReference type="InterPro" id="IPR036879">
    <property type="entry name" value="TF_MADSbox_sf"/>
</dbReference>
<feature type="compositionally biased region" description="Polar residues" evidence="6">
    <location>
        <begin position="43"/>
        <end position="53"/>
    </location>
</feature>
<organism evidence="8 9">
    <name type="scientific">Glossina morsitans morsitans</name>
    <name type="common">Savannah tsetse fly</name>
    <dbReference type="NCBI Taxonomy" id="37546"/>
    <lineage>
        <taxon>Eukaryota</taxon>
        <taxon>Metazoa</taxon>
        <taxon>Ecdysozoa</taxon>
        <taxon>Arthropoda</taxon>
        <taxon>Hexapoda</taxon>
        <taxon>Insecta</taxon>
        <taxon>Pterygota</taxon>
        <taxon>Neoptera</taxon>
        <taxon>Endopterygota</taxon>
        <taxon>Diptera</taxon>
        <taxon>Brachycera</taxon>
        <taxon>Muscomorpha</taxon>
        <taxon>Hippoboscoidea</taxon>
        <taxon>Glossinidae</taxon>
        <taxon>Glossina</taxon>
    </lineage>
</organism>
<dbReference type="GO" id="GO:0005634">
    <property type="term" value="C:nucleus"/>
    <property type="evidence" value="ECO:0007669"/>
    <property type="project" value="UniProtKB-SubCell"/>
</dbReference>
<dbReference type="STRING" id="37546.A0A1B0G3N4"/>
<evidence type="ECO:0000256" key="1">
    <source>
        <dbReference type="ARBA" id="ARBA00004123"/>
    </source>
</evidence>
<dbReference type="PROSITE" id="PS50066">
    <property type="entry name" value="MADS_BOX_2"/>
    <property type="match status" value="1"/>
</dbReference>
<dbReference type="GO" id="GO:0046983">
    <property type="term" value="F:protein dimerization activity"/>
    <property type="evidence" value="ECO:0007669"/>
    <property type="project" value="InterPro"/>
</dbReference>
<comment type="subcellular location">
    <subcellularLocation>
        <location evidence="1">Nucleus</location>
    </subcellularLocation>
</comment>
<keyword evidence="2" id="KW-0805">Transcription regulation</keyword>
<dbReference type="Pfam" id="PF00319">
    <property type="entry name" value="SRF-TF"/>
    <property type="match status" value="1"/>
</dbReference>
<evidence type="ECO:0000313" key="8">
    <source>
        <dbReference type="EnsemblMetazoa" id="GMOY007933-PA"/>
    </source>
</evidence>
<dbReference type="PRINTS" id="PR00404">
    <property type="entry name" value="MADSDOMAIN"/>
</dbReference>
<keyword evidence="5" id="KW-0539">Nucleus</keyword>
<protein>
    <recommendedName>
        <fullName evidence="7">MADS-box domain-containing protein</fullName>
    </recommendedName>
</protein>
<name>A0A1B0G3N4_GLOMM</name>
<dbReference type="SUPFAM" id="SSF55455">
    <property type="entry name" value="SRF-like"/>
    <property type="match status" value="1"/>
</dbReference>
<feature type="region of interest" description="Disordered" evidence="6">
    <location>
        <begin position="14"/>
        <end position="91"/>
    </location>
</feature>
<evidence type="ECO:0000256" key="2">
    <source>
        <dbReference type="ARBA" id="ARBA00023015"/>
    </source>
</evidence>
<dbReference type="AlphaFoldDB" id="A0A1B0G3N4"/>
<dbReference type="EMBL" id="CCAG010002702">
    <property type="status" value="NOT_ANNOTATED_CDS"/>
    <property type="molecule type" value="Genomic_DNA"/>
</dbReference>
<proteinExistence type="predicted"/>
<accession>A0A1B0G3N4</accession>
<keyword evidence="9" id="KW-1185">Reference proteome</keyword>
<evidence type="ECO:0000256" key="5">
    <source>
        <dbReference type="ARBA" id="ARBA00023242"/>
    </source>
</evidence>
<evidence type="ECO:0000256" key="6">
    <source>
        <dbReference type="SAM" id="MobiDB-lite"/>
    </source>
</evidence>
<dbReference type="PhylomeDB" id="A0A1B0G3N4"/>
<evidence type="ECO:0000256" key="4">
    <source>
        <dbReference type="ARBA" id="ARBA00023163"/>
    </source>
</evidence>
<dbReference type="Proteomes" id="UP000092444">
    <property type="component" value="Unassembled WGS sequence"/>
</dbReference>
<evidence type="ECO:0000256" key="3">
    <source>
        <dbReference type="ARBA" id="ARBA00023125"/>
    </source>
</evidence>
<dbReference type="VEuPathDB" id="VectorBase:GMOY007933"/>
<keyword evidence="4" id="KW-0804">Transcription</keyword>
<evidence type="ECO:0000313" key="9">
    <source>
        <dbReference type="Proteomes" id="UP000092444"/>
    </source>
</evidence>
<reference evidence="8" key="1">
    <citation type="submission" date="2020-05" db="UniProtKB">
        <authorList>
            <consortium name="EnsemblMetazoa"/>
        </authorList>
    </citation>
    <scope>IDENTIFICATION</scope>
    <source>
        <strain evidence="8">Yale</strain>
    </source>
</reference>
<keyword evidence="3" id="KW-0238">DNA-binding</keyword>
<dbReference type="GO" id="GO:0003677">
    <property type="term" value="F:DNA binding"/>
    <property type="evidence" value="ECO:0007669"/>
    <property type="project" value="UniProtKB-KW"/>
</dbReference>
<sequence>MYGNPPAVAVLSGRPPSAGLLQSMSGGASGVGLGSRTAGGLMSGSSQCQSLTNSGGSHGQHGQQRGMKRAGSDCYDDHHRSAGAANGKKTKGRVKIKMEYIDNKLRRYTTFSKRKTGIMKK</sequence>